<dbReference type="EMBL" id="JBIAMX010000020">
    <property type="protein sequence ID" value="MFF0546383.1"/>
    <property type="molecule type" value="Genomic_DNA"/>
</dbReference>
<evidence type="ECO:0000313" key="2">
    <source>
        <dbReference type="EMBL" id="MFF0546383.1"/>
    </source>
</evidence>
<dbReference type="InterPro" id="IPR037401">
    <property type="entry name" value="SnoaL-like"/>
</dbReference>
<dbReference type="RefSeq" id="WP_043661172.1">
    <property type="nucleotide sequence ID" value="NZ_JBIAMX010000020.1"/>
</dbReference>
<accession>A0ABW6PVJ9</accession>
<dbReference type="InterPro" id="IPR032710">
    <property type="entry name" value="NTF2-like_dom_sf"/>
</dbReference>
<dbReference type="Gene3D" id="3.10.450.50">
    <property type="match status" value="1"/>
</dbReference>
<dbReference type="Pfam" id="PF12680">
    <property type="entry name" value="SnoaL_2"/>
    <property type="match status" value="1"/>
</dbReference>
<proteinExistence type="predicted"/>
<dbReference type="SUPFAM" id="SSF54427">
    <property type="entry name" value="NTF2-like"/>
    <property type="match status" value="1"/>
</dbReference>
<comment type="caution">
    <text evidence="2">The sequence shown here is derived from an EMBL/GenBank/DDBJ whole genome shotgun (WGS) entry which is preliminary data.</text>
</comment>
<name>A0ABW6PVJ9_9NOCA</name>
<reference evidence="2 3" key="1">
    <citation type="submission" date="2024-10" db="EMBL/GenBank/DDBJ databases">
        <title>The Natural Products Discovery Center: Release of the First 8490 Sequenced Strains for Exploring Actinobacteria Biosynthetic Diversity.</title>
        <authorList>
            <person name="Kalkreuter E."/>
            <person name="Kautsar S.A."/>
            <person name="Yang D."/>
            <person name="Bader C.D."/>
            <person name="Teijaro C.N."/>
            <person name="Fluegel L."/>
            <person name="Davis C.M."/>
            <person name="Simpson J.R."/>
            <person name="Lauterbach L."/>
            <person name="Steele A.D."/>
            <person name="Gui C."/>
            <person name="Meng S."/>
            <person name="Li G."/>
            <person name="Viehrig K."/>
            <person name="Ye F."/>
            <person name="Su P."/>
            <person name="Kiefer A.F."/>
            <person name="Nichols A."/>
            <person name="Cepeda A.J."/>
            <person name="Yan W."/>
            <person name="Fan B."/>
            <person name="Jiang Y."/>
            <person name="Adhikari A."/>
            <person name="Zheng C.-J."/>
            <person name="Schuster L."/>
            <person name="Cowan T.M."/>
            <person name="Smanski M.J."/>
            <person name="Chevrette M.G."/>
            <person name="De Carvalho L.P.S."/>
            <person name="Shen B."/>
        </authorList>
    </citation>
    <scope>NUCLEOTIDE SEQUENCE [LARGE SCALE GENOMIC DNA]</scope>
    <source>
        <strain evidence="2 3">NPDC004045</strain>
    </source>
</reference>
<feature type="domain" description="SnoaL-like" evidence="1">
    <location>
        <begin position="10"/>
        <end position="121"/>
    </location>
</feature>
<gene>
    <name evidence="2" type="ORF">ACFYTF_26465</name>
</gene>
<organism evidence="2 3">
    <name type="scientific">Nocardia thailandica</name>
    <dbReference type="NCBI Taxonomy" id="257275"/>
    <lineage>
        <taxon>Bacteria</taxon>
        <taxon>Bacillati</taxon>
        <taxon>Actinomycetota</taxon>
        <taxon>Actinomycetes</taxon>
        <taxon>Mycobacteriales</taxon>
        <taxon>Nocardiaceae</taxon>
        <taxon>Nocardia</taxon>
    </lineage>
</organism>
<dbReference type="Proteomes" id="UP001601444">
    <property type="component" value="Unassembled WGS sequence"/>
</dbReference>
<keyword evidence="3" id="KW-1185">Reference proteome</keyword>
<evidence type="ECO:0000259" key="1">
    <source>
        <dbReference type="Pfam" id="PF12680"/>
    </source>
</evidence>
<protein>
    <submittedName>
        <fullName evidence="2">Nuclear transport factor 2 family protein</fullName>
    </submittedName>
</protein>
<sequence>MPDTESRDLVERLFLGLRSRDADVFAGFLAPDAVFEMPFEIPGQPARLEGRESIRDYLAARWAGQGAVGVEIHAVVPTIHETIDPEVFVVENDVELTRPGGPRERVRTSVNVIRVRDGAVTLFRDYMDTARIAGLAASR</sequence>
<evidence type="ECO:0000313" key="3">
    <source>
        <dbReference type="Proteomes" id="UP001601444"/>
    </source>
</evidence>